<dbReference type="Proteomes" id="UP001497535">
    <property type="component" value="Unassembled WGS sequence"/>
</dbReference>
<sequence length="65" mass="7934">MHRRNDEPVLIHLIPGTKLDPIDRSFVRLSGLIFFFFKFWNLWFVFPVFFGFFRTRLQQRTGTRA</sequence>
<dbReference type="EMBL" id="CAVMJV010000020">
    <property type="protein sequence ID" value="CAK5066206.1"/>
    <property type="molecule type" value="Genomic_DNA"/>
</dbReference>
<comment type="caution">
    <text evidence="1">The sequence shown here is derived from an EMBL/GenBank/DDBJ whole genome shotgun (WGS) entry which is preliminary data.</text>
</comment>
<evidence type="ECO:0000313" key="1">
    <source>
        <dbReference type="EMBL" id="CAK5066206.1"/>
    </source>
</evidence>
<reference evidence="1" key="1">
    <citation type="submission" date="2023-11" db="EMBL/GenBank/DDBJ databases">
        <authorList>
            <person name="Poullet M."/>
        </authorList>
    </citation>
    <scope>NUCLEOTIDE SEQUENCE</scope>
    <source>
        <strain evidence="1">E1834</strain>
    </source>
</reference>
<organism evidence="1 2">
    <name type="scientific">Meloidogyne enterolobii</name>
    <name type="common">Root-knot nematode worm</name>
    <name type="synonym">Meloidogyne mayaguensis</name>
    <dbReference type="NCBI Taxonomy" id="390850"/>
    <lineage>
        <taxon>Eukaryota</taxon>
        <taxon>Metazoa</taxon>
        <taxon>Ecdysozoa</taxon>
        <taxon>Nematoda</taxon>
        <taxon>Chromadorea</taxon>
        <taxon>Rhabditida</taxon>
        <taxon>Tylenchina</taxon>
        <taxon>Tylenchomorpha</taxon>
        <taxon>Tylenchoidea</taxon>
        <taxon>Meloidogynidae</taxon>
        <taxon>Meloidogyninae</taxon>
        <taxon>Meloidogyne</taxon>
    </lineage>
</organism>
<proteinExistence type="predicted"/>
<protein>
    <submittedName>
        <fullName evidence="1">Uncharacterized protein</fullName>
    </submittedName>
</protein>
<gene>
    <name evidence="1" type="ORF">MENTE1834_LOCUS17493</name>
</gene>
<keyword evidence="2" id="KW-1185">Reference proteome</keyword>
<accession>A0ACB0YX86</accession>
<name>A0ACB0YX86_MELEN</name>
<evidence type="ECO:0000313" key="2">
    <source>
        <dbReference type="Proteomes" id="UP001497535"/>
    </source>
</evidence>